<protein>
    <recommendedName>
        <fullName evidence="2">NACHT domain-containing protein</fullName>
    </recommendedName>
</protein>
<dbReference type="EMBL" id="PDNB01000480">
    <property type="protein sequence ID" value="PGG94975.1"/>
    <property type="molecule type" value="Genomic_DNA"/>
</dbReference>
<evidence type="ECO:0000313" key="4">
    <source>
        <dbReference type="Proteomes" id="UP000223968"/>
    </source>
</evidence>
<name>A0A2B7WE88_9EURO</name>
<organism evidence="3 4">
    <name type="scientific">Helicocarpus griseus UAMH5409</name>
    <dbReference type="NCBI Taxonomy" id="1447875"/>
    <lineage>
        <taxon>Eukaryota</taxon>
        <taxon>Fungi</taxon>
        <taxon>Dikarya</taxon>
        <taxon>Ascomycota</taxon>
        <taxon>Pezizomycotina</taxon>
        <taxon>Eurotiomycetes</taxon>
        <taxon>Eurotiomycetidae</taxon>
        <taxon>Onygenales</taxon>
        <taxon>Ajellomycetaceae</taxon>
        <taxon>Helicocarpus</taxon>
    </lineage>
</organism>
<keyword evidence="4" id="KW-1185">Reference proteome</keyword>
<dbReference type="InterPro" id="IPR007111">
    <property type="entry name" value="NACHT_NTPase"/>
</dbReference>
<dbReference type="SUPFAM" id="SSF52540">
    <property type="entry name" value="P-loop containing nucleoside triphosphate hydrolases"/>
    <property type="match status" value="1"/>
</dbReference>
<dbReference type="InterPro" id="IPR035994">
    <property type="entry name" value="Nucleoside_phosphorylase_sf"/>
</dbReference>
<dbReference type="OrthoDB" id="4185255at2759"/>
<dbReference type="STRING" id="1447875.A0A2B7WE88"/>
<dbReference type="GO" id="GO:0003824">
    <property type="term" value="F:catalytic activity"/>
    <property type="evidence" value="ECO:0007669"/>
    <property type="project" value="InterPro"/>
</dbReference>
<evidence type="ECO:0000313" key="3">
    <source>
        <dbReference type="EMBL" id="PGG94975.1"/>
    </source>
</evidence>
<dbReference type="InterPro" id="IPR056884">
    <property type="entry name" value="NPHP3-like_N"/>
</dbReference>
<dbReference type="GO" id="GO:0009116">
    <property type="term" value="P:nucleoside metabolic process"/>
    <property type="evidence" value="ECO:0007669"/>
    <property type="project" value="InterPro"/>
</dbReference>
<dbReference type="SUPFAM" id="SSF53167">
    <property type="entry name" value="Purine and uridine phosphorylases"/>
    <property type="match status" value="1"/>
</dbReference>
<reference evidence="3 4" key="1">
    <citation type="submission" date="2017-10" db="EMBL/GenBank/DDBJ databases">
        <title>Comparative genomics in systemic dimorphic fungi from Ajellomycetaceae.</title>
        <authorList>
            <person name="Munoz J.F."/>
            <person name="Mcewen J.G."/>
            <person name="Clay O.K."/>
            <person name="Cuomo C.A."/>
        </authorList>
    </citation>
    <scope>NUCLEOTIDE SEQUENCE [LARGE SCALE GENOMIC DNA]</scope>
    <source>
        <strain evidence="3 4">UAMH5409</strain>
    </source>
</reference>
<dbReference type="InterPro" id="IPR027417">
    <property type="entry name" value="P-loop_NTPase"/>
</dbReference>
<evidence type="ECO:0000259" key="2">
    <source>
        <dbReference type="PROSITE" id="PS50837"/>
    </source>
</evidence>
<dbReference type="PROSITE" id="PS50837">
    <property type="entry name" value="NACHT"/>
    <property type="match status" value="1"/>
</dbReference>
<dbReference type="Proteomes" id="UP000223968">
    <property type="component" value="Unassembled WGS sequence"/>
</dbReference>
<keyword evidence="1" id="KW-0677">Repeat</keyword>
<dbReference type="PANTHER" id="PTHR46082:SF11">
    <property type="entry name" value="AAA+ ATPASE DOMAIN-CONTAINING PROTEIN-RELATED"/>
    <property type="match status" value="1"/>
</dbReference>
<gene>
    <name evidence="3" type="ORF">AJ79_10335</name>
</gene>
<dbReference type="Pfam" id="PF24883">
    <property type="entry name" value="NPHP3_N"/>
    <property type="match status" value="1"/>
</dbReference>
<proteinExistence type="predicted"/>
<dbReference type="PANTHER" id="PTHR46082">
    <property type="entry name" value="ATP/GTP-BINDING PROTEIN-RELATED"/>
    <property type="match status" value="1"/>
</dbReference>
<feature type="domain" description="NACHT" evidence="2">
    <location>
        <begin position="190"/>
        <end position="337"/>
    </location>
</feature>
<feature type="non-terminal residue" evidence="3">
    <location>
        <position position="1"/>
    </location>
</feature>
<dbReference type="InterPro" id="IPR053137">
    <property type="entry name" value="NLR-like"/>
</dbReference>
<dbReference type="AlphaFoldDB" id="A0A2B7WE88"/>
<comment type="caution">
    <text evidence="3">The sequence shown here is derived from an EMBL/GenBank/DDBJ whole genome shotgun (WGS) entry which is preliminary data.</text>
</comment>
<dbReference type="Gene3D" id="3.40.50.300">
    <property type="entry name" value="P-loop containing nucleotide triphosphate hydrolases"/>
    <property type="match status" value="1"/>
</dbReference>
<evidence type="ECO:0000256" key="1">
    <source>
        <dbReference type="ARBA" id="ARBA00022737"/>
    </source>
</evidence>
<sequence>PQEDRLFQIQFEHPLSAASCDSCLADWEVRRGEREEQEPQTHYGIIASGNAVIKHGETREQLGNDTGALCFEMEAAGLMQDFPCIVIRGICDYADSHKNNQWQGYAALAAASYTKELLGYVPRALLAREVKGLSKSTNSIKQKIDLKSLKIAKGAAFDFYANQHEECLPGTRVELLRDIEEWAESPNGKCIFWLNGKAGTGKSTISQTVASHLKVKGSLAASFFFKRGEEDRGNANKLFPTLAKQLVISMPQLLPSIHKAIEDDPNISEKALREQFEKLILQPLLEMKQSQIARMVIVIDALDECEQEDDIRNLFRLLPLVQKSKSLQLRFLLTSRPELPIRIGFQGVADYHRDLVLHDIPKPVIEHDIWLYLENKFSQLRQERSLPSDWPGNETIKILVERAVPLFISAATLYRFISDKKWNPKKRLGAILADQTAYVSKMDSTYMPVLKQLLTGQDARESQQLVQEFKEIVGVVILLTSPLSVNALARFLKMDTEDINNRLNSLHSVLNIPDDLNTPVRLLHLSFRDFLLDSKTRDGSPFWIDKKEMHTTLTERCLTVMQHCLRKNICNLPGDGAQRSEIDIYSIDNHLPPELRYACRYWAQHLQQCQNPVTELAKASSFLEAHFLHWLEAMSVLGIISEVVGIIDILRSILGVSLSENLFMSCQIGVNYLKLRMSGVQNYRPSRAILIGSDR</sequence>
<dbReference type="Gene3D" id="3.40.50.1580">
    <property type="entry name" value="Nucleoside phosphorylase domain"/>
    <property type="match status" value="1"/>
</dbReference>
<accession>A0A2B7WE88</accession>